<keyword evidence="2" id="KW-0067">ATP-binding</keyword>
<dbReference type="EMBL" id="JAGGKC010000004">
    <property type="protein sequence ID" value="MBP1918193.1"/>
    <property type="molecule type" value="Genomic_DNA"/>
</dbReference>
<sequence length="615" mass="69926">MKVRLGFISYGGLTDIIRKIEGKYKGIAEFYITHTPIDNVVDITRKFQKENKLDIVLSAGANGFEIKKAGIKPYVDISPTITDFLFSVKRAKLIGGDIAIVSYHSRMPYLEELKSLINVTIHERTYSDFLELEDIVRELVDEGITNVIGSSLVREKGDQYGLNTYLVYSESSVEEAIDEAISIALALREKDRQNERLKAMMNFTYEGIIATDKNGVIEIFNKSAERISGIYSNQAIGNRISDIIPNTRLEEVIASDKEELNQTQLIGKYEILTNRVPIKIKDDVVGAIATFQTVNTIQEAEEKLRRRLNKKGFTADTKFEGMIGKSQIFKHTVEKAKLYARTNSTILLYGESGTGKELFAQSIHNYSLRANRPFVAINCGALPENILESELFGYEEGAFTGSKKGGKQGVFELAHNGTIFLDEIGELSMSMQTRLLRVLENREVMRLGGESIISVDVRIITATNKKLRDLVREGKFRHDLYFRICVLELFIPSLTERKEDIPILIESFLKENNIRINQRKLDEIKNHEAFTERIWEGNIRELKNVIERFSVLFNNSISLDDLIIDILYSRYDVHSDNEQNEVYKVIQECGGNKSEAAKKLGISRTTLWRLLNGQK</sequence>
<evidence type="ECO:0000256" key="2">
    <source>
        <dbReference type="ARBA" id="ARBA00022840"/>
    </source>
</evidence>
<evidence type="ECO:0000313" key="8">
    <source>
        <dbReference type="Proteomes" id="UP001519271"/>
    </source>
</evidence>
<reference evidence="7 8" key="1">
    <citation type="submission" date="2021-03" db="EMBL/GenBank/DDBJ databases">
        <title>Genomic Encyclopedia of Type Strains, Phase IV (KMG-IV): sequencing the most valuable type-strain genomes for metagenomic binning, comparative biology and taxonomic classification.</title>
        <authorList>
            <person name="Goeker M."/>
        </authorList>
    </citation>
    <scope>NUCLEOTIDE SEQUENCE [LARGE SCALE GENOMIC DNA]</scope>
    <source>
        <strain evidence="7 8">DSM 6139</strain>
    </source>
</reference>
<dbReference type="InterPro" id="IPR035965">
    <property type="entry name" value="PAS-like_dom_sf"/>
</dbReference>
<dbReference type="CDD" id="cd00009">
    <property type="entry name" value="AAA"/>
    <property type="match status" value="1"/>
</dbReference>
<accession>A0ABS4G0X1</accession>
<dbReference type="InterPro" id="IPR002078">
    <property type="entry name" value="Sigma_54_int"/>
</dbReference>
<dbReference type="SMART" id="SM00382">
    <property type="entry name" value="AAA"/>
    <property type="match status" value="1"/>
</dbReference>
<feature type="domain" description="PAS" evidence="6">
    <location>
        <begin position="193"/>
        <end position="263"/>
    </location>
</feature>
<comment type="caution">
    <text evidence="7">The sequence shown here is derived from an EMBL/GenBank/DDBJ whole genome shotgun (WGS) entry which is preliminary data.</text>
</comment>
<dbReference type="NCBIfam" id="TIGR00229">
    <property type="entry name" value="sensory_box"/>
    <property type="match status" value="1"/>
</dbReference>
<evidence type="ECO:0000313" key="7">
    <source>
        <dbReference type="EMBL" id="MBP1918193.1"/>
    </source>
</evidence>
<dbReference type="InterPro" id="IPR009057">
    <property type="entry name" value="Homeodomain-like_sf"/>
</dbReference>
<dbReference type="InterPro" id="IPR027417">
    <property type="entry name" value="P-loop_NTPase"/>
</dbReference>
<dbReference type="SUPFAM" id="SSF159800">
    <property type="entry name" value="PrpR receptor domain-like"/>
    <property type="match status" value="1"/>
</dbReference>
<dbReference type="RefSeq" id="WP_209458437.1">
    <property type="nucleotide sequence ID" value="NZ_JAGGKC010000004.1"/>
</dbReference>
<keyword evidence="4" id="KW-0804">Transcription</keyword>
<evidence type="ECO:0000259" key="5">
    <source>
        <dbReference type="PROSITE" id="PS50045"/>
    </source>
</evidence>
<dbReference type="SUPFAM" id="SSF55785">
    <property type="entry name" value="PYP-like sensor domain (PAS domain)"/>
    <property type="match status" value="1"/>
</dbReference>
<dbReference type="Gene3D" id="3.40.50.300">
    <property type="entry name" value="P-loop containing nucleotide triphosphate hydrolases"/>
    <property type="match status" value="1"/>
</dbReference>
<dbReference type="PROSITE" id="PS50045">
    <property type="entry name" value="SIGMA54_INTERACT_4"/>
    <property type="match status" value="1"/>
</dbReference>
<dbReference type="InterPro" id="IPR002197">
    <property type="entry name" value="HTH_Fis"/>
</dbReference>
<proteinExistence type="predicted"/>
<dbReference type="Gene3D" id="3.30.450.20">
    <property type="entry name" value="PAS domain"/>
    <property type="match status" value="1"/>
</dbReference>
<dbReference type="InterPro" id="IPR003593">
    <property type="entry name" value="AAA+_ATPase"/>
</dbReference>
<name>A0ABS4G0X1_9CLOT</name>
<evidence type="ECO:0000256" key="4">
    <source>
        <dbReference type="ARBA" id="ARBA00023163"/>
    </source>
</evidence>
<dbReference type="Gene3D" id="1.10.10.60">
    <property type="entry name" value="Homeodomain-like"/>
    <property type="match status" value="1"/>
</dbReference>
<keyword evidence="1" id="KW-0547">Nucleotide-binding</keyword>
<evidence type="ECO:0000256" key="1">
    <source>
        <dbReference type="ARBA" id="ARBA00022741"/>
    </source>
</evidence>
<evidence type="ECO:0000259" key="6">
    <source>
        <dbReference type="PROSITE" id="PS50112"/>
    </source>
</evidence>
<feature type="domain" description="Sigma-54 factor interaction" evidence="5">
    <location>
        <begin position="322"/>
        <end position="551"/>
    </location>
</feature>
<protein>
    <submittedName>
        <fullName evidence="7">Propionate catabolism operon transcriptional regulator</fullName>
    </submittedName>
</protein>
<dbReference type="PANTHER" id="PTHR32071">
    <property type="entry name" value="TRANSCRIPTIONAL REGULATORY PROTEIN"/>
    <property type="match status" value="1"/>
</dbReference>
<dbReference type="SUPFAM" id="SSF52540">
    <property type="entry name" value="P-loop containing nucleoside triphosphate hydrolases"/>
    <property type="match status" value="1"/>
</dbReference>
<dbReference type="InterPro" id="IPR058031">
    <property type="entry name" value="AAA_lid_NorR"/>
</dbReference>
<dbReference type="InterPro" id="IPR013767">
    <property type="entry name" value="PAS_fold"/>
</dbReference>
<dbReference type="PROSITE" id="PS50112">
    <property type="entry name" value="PAS"/>
    <property type="match status" value="1"/>
</dbReference>
<dbReference type="CDD" id="cd00130">
    <property type="entry name" value="PAS"/>
    <property type="match status" value="1"/>
</dbReference>
<organism evidence="7 8">
    <name type="scientific">Youngiibacter multivorans</name>
    <dbReference type="NCBI Taxonomy" id="937251"/>
    <lineage>
        <taxon>Bacteria</taxon>
        <taxon>Bacillati</taxon>
        <taxon>Bacillota</taxon>
        <taxon>Clostridia</taxon>
        <taxon>Eubacteriales</taxon>
        <taxon>Clostridiaceae</taxon>
        <taxon>Youngiibacter</taxon>
    </lineage>
</organism>
<keyword evidence="3" id="KW-0805">Transcription regulation</keyword>
<dbReference type="Gene3D" id="1.10.8.60">
    <property type="match status" value="1"/>
</dbReference>
<dbReference type="Proteomes" id="UP001519271">
    <property type="component" value="Unassembled WGS sequence"/>
</dbReference>
<dbReference type="Pfam" id="PF06506">
    <property type="entry name" value="PrpR_N"/>
    <property type="match status" value="1"/>
</dbReference>
<evidence type="ECO:0000256" key="3">
    <source>
        <dbReference type="ARBA" id="ARBA00023015"/>
    </source>
</evidence>
<dbReference type="Gene3D" id="3.40.50.10660">
    <property type="entry name" value="PrpR receptor domain-like"/>
    <property type="match status" value="1"/>
</dbReference>
<keyword evidence="8" id="KW-1185">Reference proteome</keyword>
<dbReference type="PANTHER" id="PTHR32071:SF57">
    <property type="entry name" value="C4-DICARBOXYLATE TRANSPORT TRANSCRIPTIONAL REGULATORY PROTEIN DCTD"/>
    <property type="match status" value="1"/>
</dbReference>
<dbReference type="InterPro" id="IPR025943">
    <property type="entry name" value="Sigma_54_int_dom_ATP-bd_2"/>
</dbReference>
<dbReference type="Pfam" id="PF00158">
    <property type="entry name" value="Sigma54_activat"/>
    <property type="match status" value="1"/>
</dbReference>
<dbReference type="PROSITE" id="PS00676">
    <property type="entry name" value="SIGMA54_INTERACT_2"/>
    <property type="match status" value="1"/>
</dbReference>
<dbReference type="SUPFAM" id="SSF46689">
    <property type="entry name" value="Homeodomain-like"/>
    <property type="match status" value="1"/>
</dbReference>
<dbReference type="Gene3D" id="3.40.50.2300">
    <property type="match status" value="1"/>
</dbReference>
<dbReference type="InterPro" id="IPR000014">
    <property type="entry name" value="PAS"/>
</dbReference>
<dbReference type="InterPro" id="IPR025662">
    <property type="entry name" value="Sigma_54_int_dom_ATP-bd_1"/>
</dbReference>
<dbReference type="Pfam" id="PF25601">
    <property type="entry name" value="AAA_lid_14"/>
    <property type="match status" value="1"/>
</dbReference>
<dbReference type="PROSITE" id="PS00675">
    <property type="entry name" value="SIGMA54_INTERACT_1"/>
    <property type="match status" value="1"/>
</dbReference>
<dbReference type="InterPro" id="IPR010524">
    <property type="entry name" value="Sig_transdc_resp-reg_PrpR_N"/>
</dbReference>
<dbReference type="Pfam" id="PF00989">
    <property type="entry name" value="PAS"/>
    <property type="match status" value="1"/>
</dbReference>
<gene>
    <name evidence="7" type="ORF">J2Z34_000665</name>
</gene>
<dbReference type="Pfam" id="PF02954">
    <property type="entry name" value="HTH_8"/>
    <property type="match status" value="1"/>
</dbReference>
<dbReference type="SMART" id="SM00091">
    <property type="entry name" value="PAS"/>
    <property type="match status" value="1"/>
</dbReference>